<evidence type="ECO:0000313" key="2">
    <source>
        <dbReference type="EMBL" id="APO68582.1"/>
    </source>
</evidence>
<dbReference type="EMBL" id="CP017101">
    <property type="protein sequence ID" value="APO68582.1"/>
    <property type="molecule type" value="Genomic_DNA"/>
</dbReference>
<accession>A0A1L5NL35</accession>
<gene>
    <name evidence="2" type="ORF">IE4872_CH02980</name>
</gene>
<feature type="region of interest" description="Disordered" evidence="1">
    <location>
        <begin position="1"/>
        <end position="30"/>
    </location>
</feature>
<evidence type="ECO:0000313" key="3">
    <source>
        <dbReference type="Proteomes" id="UP000184749"/>
    </source>
</evidence>
<dbReference type="AlphaFoldDB" id="A0A1L5NL35"/>
<name>A0A1L5NL35_9HYPH</name>
<evidence type="ECO:0000256" key="1">
    <source>
        <dbReference type="SAM" id="MobiDB-lite"/>
    </source>
</evidence>
<protein>
    <submittedName>
        <fullName evidence="2">Uncharacterized protein</fullName>
    </submittedName>
</protein>
<sequence>MSTTAALGRRGTGTCGAPEGRRRVQGQDESAQPWQTDFTYLKLIGYGWFDDFLALFSFLDEVGTLPVTAEVQRHACPLMQPICGLSHVSATYAPRDPIGEAAPWWCPSPSGAQFGIRLAAHDQDDDRKSFPERSDAER</sequence>
<organism evidence="2 3">
    <name type="scientific">Rhizobium gallicum</name>
    <dbReference type="NCBI Taxonomy" id="56730"/>
    <lineage>
        <taxon>Bacteria</taxon>
        <taxon>Pseudomonadati</taxon>
        <taxon>Pseudomonadota</taxon>
        <taxon>Alphaproteobacteria</taxon>
        <taxon>Hyphomicrobiales</taxon>
        <taxon>Rhizobiaceae</taxon>
        <taxon>Rhizobium/Agrobacterium group</taxon>
        <taxon>Rhizobium</taxon>
    </lineage>
</organism>
<reference evidence="2 3" key="1">
    <citation type="submission" date="2016-09" db="EMBL/GenBank/DDBJ databases">
        <title>The complete genome sequences of Rhizobium gallicum, symbiovars gallicum and phaseoli, symbionts associated to common bean (Phaseolus vulgaris).</title>
        <authorList>
            <person name="Bustos P."/>
            <person name="Santamaria R.I."/>
            <person name="Perez-Carrascal O.M."/>
            <person name="Juarez S."/>
            <person name="Lozano L."/>
            <person name="Martinez-Flores I."/>
            <person name="Martinez-Romero E."/>
            <person name="Cevallos M."/>
            <person name="Romero D."/>
            <person name="Davila G."/>
            <person name="Gonzalez V."/>
        </authorList>
    </citation>
    <scope>NUCLEOTIDE SEQUENCE [LARGE SCALE GENOMIC DNA]</scope>
    <source>
        <strain evidence="2 3">IE4872</strain>
    </source>
</reference>
<proteinExistence type="predicted"/>
<dbReference type="Proteomes" id="UP000184749">
    <property type="component" value="Chromosome"/>
</dbReference>